<keyword evidence="2" id="KW-1185">Reference proteome</keyword>
<name>A0A1E3SCW8_MYCIE</name>
<dbReference type="InterPro" id="IPR000415">
    <property type="entry name" value="Nitroreductase-like"/>
</dbReference>
<evidence type="ECO:0000313" key="1">
    <source>
        <dbReference type="EMBL" id="ORB08267.1"/>
    </source>
</evidence>
<dbReference type="Gene3D" id="3.40.109.10">
    <property type="entry name" value="NADH Oxidase"/>
    <property type="match status" value="1"/>
</dbReference>
<dbReference type="PANTHER" id="PTHR23026">
    <property type="entry name" value="NADPH NITROREDUCTASE"/>
    <property type="match status" value="1"/>
</dbReference>
<dbReference type="GO" id="GO:0016491">
    <property type="term" value="F:oxidoreductase activity"/>
    <property type="evidence" value="ECO:0007669"/>
    <property type="project" value="InterPro"/>
</dbReference>
<evidence type="ECO:0000313" key="2">
    <source>
        <dbReference type="Proteomes" id="UP000192739"/>
    </source>
</evidence>
<dbReference type="NCBIfam" id="NF047509">
    <property type="entry name" value="Rv3131_FMN_oxido"/>
    <property type="match status" value="1"/>
</dbReference>
<comment type="caution">
    <text evidence="1">The sequence shown here is derived from an EMBL/GenBank/DDBJ whole genome shotgun (WGS) entry which is preliminary data.</text>
</comment>
<dbReference type="Proteomes" id="UP000192739">
    <property type="component" value="Unassembled WGS sequence"/>
</dbReference>
<dbReference type="AlphaFoldDB" id="A0A1E3SCW8"/>
<dbReference type="OrthoDB" id="8156917at2"/>
<accession>A0A1E3SCW8</accession>
<dbReference type="EMBL" id="MVHT01000014">
    <property type="protein sequence ID" value="ORB08267.1"/>
    <property type="molecule type" value="Genomic_DNA"/>
</dbReference>
<organism evidence="1 2">
    <name type="scientific">Mycobacterium intermedium</name>
    <dbReference type="NCBI Taxonomy" id="28445"/>
    <lineage>
        <taxon>Bacteria</taxon>
        <taxon>Bacillati</taxon>
        <taxon>Actinomycetota</taxon>
        <taxon>Actinomycetes</taxon>
        <taxon>Mycobacteriales</taxon>
        <taxon>Mycobacteriaceae</taxon>
        <taxon>Mycobacterium</taxon>
        <taxon>Mycobacterium simiae complex</taxon>
    </lineage>
</organism>
<dbReference type="PANTHER" id="PTHR23026:SF123">
    <property type="entry name" value="NAD(P)H NITROREDUCTASE RV3131-RELATED"/>
    <property type="match status" value="1"/>
</dbReference>
<dbReference type="RefSeq" id="WP_069419953.1">
    <property type="nucleotide sequence ID" value="NZ_CBCRZH010000031.1"/>
</dbReference>
<dbReference type="SUPFAM" id="SSF55469">
    <property type="entry name" value="FMN-dependent nitroreductase-like"/>
    <property type="match status" value="1"/>
</dbReference>
<gene>
    <name evidence="1" type="ORF">BST27_07710</name>
</gene>
<proteinExistence type="predicted"/>
<reference evidence="1 2" key="1">
    <citation type="submission" date="2017-02" db="EMBL/GenBank/DDBJ databases">
        <title>The new phylogeny of genus Mycobacterium.</title>
        <authorList>
            <person name="Tortoli E."/>
            <person name="Trovato A."/>
            <person name="Cirillo D.M."/>
        </authorList>
    </citation>
    <scope>NUCLEOTIDE SEQUENCE [LARGE SCALE GENOMIC DNA]</scope>
    <source>
        <strain evidence="1 2">DSM 44049</strain>
    </source>
</reference>
<sequence length="337" mass="36154">MNAHFPDAGTNQTALTLASRAPSVHNTQPWRWRVGQSSLHLYADASLQLPHTDPDGRDLMLSCGAALHHCVVALAALGWQAKVTRLPNPAEPAHLAAIQVSRHVPDQLDITLAAAIPRRRTDRRLYSFWQVPVADIALMAARAARSGVVLHRVESMSSLSAIVSQSVSEHAADPDYFTELATWTGRHASTVGVPARNIPVPDPTAMVPSRQFAGAALPMPPDTSSIDDNAVILALGTNDDDRLSQLRAGEATSIVLLTATAMGLASCPVTEPLEIAETREAVRTEVFGGSSYPQMLLRIGWAPINADPLPATPRRPLAEIVEWLTDSDPIPSTEGQQ</sequence>
<dbReference type="STRING" id="28445.BHQ20_15085"/>
<protein>
    <submittedName>
        <fullName evidence="1">NAD(P)H nitroreductase</fullName>
    </submittedName>
</protein>
<dbReference type="InterPro" id="IPR050627">
    <property type="entry name" value="Nitroreductase/BluB"/>
</dbReference>